<evidence type="ECO:0000313" key="17">
    <source>
        <dbReference type="Proteomes" id="UP001152173"/>
    </source>
</evidence>
<proteinExistence type="predicted"/>
<dbReference type="InterPro" id="IPR003594">
    <property type="entry name" value="HATPase_dom"/>
</dbReference>
<dbReference type="InterPro" id="IPR050482">
    <property type="entry name" value="Sensor_HK_TwoCompSys"/>
</dbReference>
<evidence type="ECO:0000256" key="1">
    <source>
        <dbReference type="ARBA" id="ARBA00000085"/>
    </source>
</evidence>
<dbReference type="RefSeq" id="WP_269927248.1">
    <property type="nucleotide sequence ID" value="NZ_JAMKBJ010000013.1"/>
</dbReference>
<dbReference type="InterPro" id="IPR011712">
    <property type="entry name" value="Sig_transdc_His_kin_sub3_dim/P"/>
</dbReference>
<evidence type="ECO:0000256" key="2">
    <source>
        <dbReference type="ARBA" id="ARBA00004651"/>
    </source>
</evidence>
<gene>
    <name evidence="16" type="ORF">M9R32_13335</name>
</gene>
<dbReference type="Gene3D" id="1.20.5.1930">
    <property type="match status" value="1"/>
</dbReference>
<keyword evidence="17" id="KW-1185">Reference proteome</keyword>
<evidence type="ECO:0000256" key="6">
    <source>
        <dbReference type="ARBA" id="ARBA00022692"/>
    </source>
</evidence>
<dbReference type="GO" id="GO:0005886">
    <property type="term" value="C:plasma membrane"/>
    <property type="evidence" value="ECO:0007669"/>
    <property type="project" value="UniProtKB-SubCell"/>
</dbReference>
<keyword evidence="10 14" id="KW-1133">Transmembrane helix</keyword>
<dbReference type="PROSITE" id="PS50109">
    <property type="entry name" value="HIS_KIN"/>
    <property type="match status" value="1"/>
</dbReference>
<dbReference type="EC" id="2.7.13.3" evidence="13"/>
<dbReference type="GO" id="GO:0046983">
    <property type="term" value="F:protein dimerization activity"/>
    <property type="evidence" value="ECO:0007669"/>
    <property type="project" value="InterPro"/>
</dbReference>
<keyword evidence="3 13" id="KW-1003">Cell membrane</keyword>
<protein>
    <recommendedName>
        <fullName evidence="13">Sensor histidine kinase</fullName>
        <ecNumber evidence="13">2.7.13.3</ecNumber>
    </recommendedName>
</protein>
<dbReference type="Pfam" id="PF02518">
    <property type="entry name" value="HATPase_c"/>
    <property type="match status" value="1"/>
</dbReference>
<evidence type="ECO:0000256" key="8">
    <source>
        <dbReference type="ARBA" id="ARBA00022777"/>
    </source>
</evidence>
<accession>A0A9X3LJZ1</accession>
<dbReference type="PANTHER" id="PTHR24421">
    <property type="entry name" value="NITRATE/NITRITE SENSOR PROTEIN NARX-RELATED"/>
    <property type="match status" value="1"/>
</dbReference>
<keyword evidence="5 13" id="KW-0808">Transferase</keyword>
<reference evidence="16" key="1">
    <citation type="submission" date="2022-05" db="EMBL/GenBank/DDBJ databases">
        <authorList>
            <person name="Colautti A."/>
            <person name="Iacumin L."/>
        </authorList>
    </citation>
    <scope>NUCLEOTIDE SEQUENCE</scope>
    <source>
        <strain evidence="16">SK 55</strain>
    </source>
</reference>
<name>A0A9X3LJZ1_9BACL</name>
<comment type="caution">
    <text evidence="16">The sequence shown here is derived from an EMBL/GenBank/DDBJ whole genome shotgun (WGS) entry which is preliminary data.</text>
</comment>
<sequence length="347" mass="38916">MSGFIGRTILLFIILTAFLMGLLTYLIGWPSYDNWYLLLSEEGDLPIAIWIAISLLSISMGTAISSTTLARKRERAVDNYLQAVTNTDQQIDGLSAPKVSSKLHKTLGDVSTLITTQKRSLQRMSDERAEGEDKRIQERIIQERQRLARELHDSVSQQLFAASMLLSAITEQQENEVPKPLAQAEKMVQQAQLEMRALLLHLRPAALHNKSLAQGLEELLFELQQKVHFTIRFRLEDISLSKGAEDHLFRIAQETLSNTLRHANASEVDILFVERDGLAIFRVQDNGIGFMNDEGKTGSYGLHHIQERAVEMGGTSKVVSVPSQGTIVEVKVPVEKGLEIDDSNRTR</sequence>
<evidence type="ECO:0000256" key="13">
    <source>
        <dbReference type="PIRNR" id="PIRNR037431"/>
    </source>
</evidence>
<dbReference type="InterPro" id="IPR017202">
    <property type="entry name" value="LiaS/VraS"/>
</dbReference>
<dbReference type="AlphaFoldDB" id="A0A9X3LJZ1"/>
<dbReference type="GO" id="GO:0005524">
    <property type="term" value="F:ATP binding"/>
    <property type="evidence" value="ECO:0007669"/>
    <property type="project" value="UniProtKB-UniRule"/>
</dbReference>
<feature type="transmembrane region" description="Helical" evidence="14">
    <location>
        <begin position="47"/>
        <end position="65"/>
    </location>
</feature>
<comment type="catalytic activity">
    <reaction evidence="1 13">
        <text>ATP + protein L-histidine = ADP + protein N-phospho-L-histidine.</text>
        <dbReference type="EC" id="2.7.13.3"/>
    </reaction>
</comment>
<evidence type="ECO:0000256" key="5">
    <source>
        <dbReference type="ARBA" id="ARBA00022679"/>
    </source>
</evidence>
<evidence type="ECO:0000256" key="11">
    <source>
        <dbReference type="ARBA" id="ARBA00023012"/>
    </source>
</evidence>
<keyword evidence="6 14" id="KW-0812">Transmembrane</keyword>
<dbReference type="EMBL" id="JAMKBJ010000013">
    <property type="protein sequence ID" value="MCZ8538174.1"/>
    <property type="molecule type" value="Genomic_DNA"/>
</dbReference>
<evidence type="ECO:0000256" key="7">
    <source>
        <dbReference type="ARBA" id="ARBA00022741"/>
    </source>
</evidence>
<organism evidence="16 17">
    <name type="scientific">Paenisporosarcina quisquiliarum</name>
    <dbReference type="NCBI Taxonomy" id="365346"/>
    <lineage>
        <taxon>Bacteria</taxon>
        <taxon>Bacillati</taxon>
        <taxon>Bacillota</taxon>
        <taxon>Bacilli</taxon>
        <taxon>Bacillales</taxon>
        <taxon>Caryophanaceae</taxon>
        <taxon>Paenisporosarcina</taxon>
    </lineage>
</organism>
<feature type="domain" description="Histidine kinase" evidence="15">
    <location>
        <begin position="146"/>
        <end position="336"/>
    </location>
</feature>
<dbReference type="Gene3D" id="3.30.565.10">
    <property type="entry name" value="Histidine kinase-like ATPase, C-terminal domain"/>
    <property type="match status" value="1"/>
</dbReference>
<dbReference type="PANTHER" id="PTHR24421:SF37">
    <property type="entry name" value="SENSOR HISTIDINE KINASE NARS"/>
    <property type="match status" value="1"/>
</dbReference>
<dbReference type="InterPro" id="IPR005467">
    <property type="entry name" value="His_kinase_dom"/>
</dbReference>
<evidence type="ECO:0000256" key="3">
    <source>
        <dbReference type="ARBA" id="ARBA00022475"/>
    </source>
</evidence>
<evidence type="ECO:0000256" key="10">
    <source>
        <dbReference type="ARBA" id="ARBA00022989"/>
    </source>
</evidence>
<evidence type="ECO:0000256" key="14">
    <source>
        <dbReference type="SAM" id="Phobius"/>
    </source>
</evidence>
<evidence type="ECO:0000256" key="9">
    <source>
        <dbReference type="ARBA" id="ARBA00022840"/>
    </source>
</evidence>
<dbReference type="SMART" id="SM00387">
    <property type="entry name" value="HATPase_c"/>
    <property type="match status" value="1"/>
</dbReference>
<evidence type="ECO:0000256" key="12">
    <source>
        <dbReference type="ARBA" id="ARBA00023136"/>
    </source>
</evidence>
<keyword evidence="7 13" id="KW-0547">Nucleotide-binding</keyword>
<comment type="subcellular location">
    <subcellularLocation>
        <location evidence="2 13">Cell membrane</location>
        <topology evidence="2 13">Multi-pass membrane protein</topology>
    </subcellularLocation>
</comment>
<keyword evidence="9 13" id="KW-0067">ATP-binding</keyword>
<dbReference type="CDD" id="cd16917">
    <property type="entry name" value="HATPase_UhpB-NarQ-NarX-like"/>
    <property type="match status" value="1"/>
</dbReference>
<keyword evidence="12 13" id="KW-0472">Membrane</keyword>
<evidence type="ECO:0000259" key="15">
    <source>
        <dbReference type="PROSITE" id="PS50109"/>
    </source>
</evidence>
<keyword evidence="11 13" id="KW-0902">Two-component regulatory system</keyword>
<feature type="transmembrane region" description="Helical" evidence="14">
    <location>
        <begin position="9"/>
        <end position="27"/>
    </location>
</feature>
<dbReference type="Pfam" id="PF07730">
    <property type="entry name" value="HisKA_3"/>
    <property type="match status" value="1"/>
</dbReference>
<keyword evidence="8 13" id="KW-0418">Kinase</keyword>
<dbReference type="InterPro" id="IPR036890">
    <property type="entry name" value="HATPase_C_sf"/>
</dbReference>
<keyword evidence="4" id="KW-0597">Phosphoprotein</keyword>
<dbReference type="Proteomes" id="UP001152173">
    <property type="component" value="Unassembled WGS sequence"/>
</dbReference>
<evidence type="ECO:0000313" key="16">
    <source>
        <dbReference type="EMBL" id="MCZ8538174.1"/>
    </source>
</evidence>
<dbReference type="PIRSF" id="PIRSF037431">
    <property type="entry name" value="STHK_LiaS"/>
    <property type="match status" value="1"/>
</dbReference>
<evidence type="ECO:0000256" key="4">
    <source>
        <dbReference type="ARBA" id="ARBA00022553"/>
    </source>
</evidence>
<dbReference type="SUPFAM" id="SSF55874">
    <property type="entry name" value="ATPase domain of HSP90 chaperone/DNA topoisomerase II/histidine kinase"/>
    <property type="match status" value="1"/>
</dbReference>
<dbReference type="GO" id="GO:0000155">
    <property type="term" value="F:phosphorelay sensor kinase activity"/>
    <property type="evidence" value="ECO:0007669"/>
    <property type="project" value="UniProtKB-UniRule"/>
</dbReference>